<dbReference type="PANTHER" id="PTHR42924">
    <property type="entry name" value="EXONUCLEASE"/>
    <property type="match status" value="1"/>
</dbReference>
<dbReference type="Gene3D" id="3.20.20.140">
    <property type="entry name" value="Metal-dependent hydrolases"/>
    <property type="match status" value="1"/>
</dbReference>
<dbReference type="GO" id="GO:0035312">
    <property type="term" value="F:5'-3' DNA exonuclease activity"/>
    <property type="evidence" value="ECO:0007669"/>
    <property type="project" value="TreeGrafter"/>
</dbReference>
<sequence length="236" mass="26133">MPVRSDTDITKIKIDLHVHTLVSKDAAAPLAAIIRAMKRLGLNAAALTDHNALALGQRWQEVQGVRLISGEEVMTTEGEIIGLFLRQAIPPELTPEDTIAAIRDQGGLTYLPHPFKNTGSRNWAEANLRRILPGIDIIEVFNGRLLNPAANRQAAQLAREVGALQGAGSDAHTPWEVGRAYVEMSEFDSPASFLDSLRTAKIFGRRPSRLGRIFMNRFIRKGLRQLMLRCERSNLP</sequence>
<reference evidence="2 3" key="1">
    <citation type="journal article" date="2011" name="Stand. Genomic Sci.">
        <title>Complete genome sequence of the acetate-degrading sulfate reducer Desulfobacca acetoxidans type strain (ASRB2).</title>
        <authorList>
            <person name="Goker M."/>
            <person name="Teshima H."/>
            <person name="Lapidus A."/>
            <person name="Nolan M."/>
            <person name="Lucas S."/>
            <person name="Hammon N."/>
            <person name="Deshpande S."/>
            <person name="Cheng J.F."/>
            <person name="Tapia R."/>
            <person name="Han C."/>
            <person name="Goodwin L."/>
            <person name="Pitluck S."/>
            <person name="Huntemann M."/>
            <person name="Liolios K."/>
            <person name="Ivanova N."/>
            <person name="Pagani I."/>
            <person name="Mavromatis K."/>
            <person name="Ovchinikova G."/>
            <person name="Pati A."/>
            <person name="Chen A."/>
            <person name="Palaniappan K."/>
            <person name="Land M."/>
            <person name="Hauser L."/>
            <person name="Brambilla E.M."/>
            <person name="Rohde M."/>
            <person name="Spring S."/>
            <person name="Detter J.C."/>
            <person name="Woyke T."/>
            <person name="Bristow J."/>
            <person name="Eisen J.A."/>
            <person name="Markowitz V."/>
            <person name="Hugenholtz P."/>
            <person name="Kyrpides N.C."/>
            <person name="Klenk H.P."/>
        </authorList>
    </citation>
    <scope>NUCLEOTIDE SEQUENCE [LARGE SCALE GENOMIC DNA]</scope>
    <source>
        <strain evidence="3">ATCC 700848 / DSM 11109 / ASRB2</strain>
    </source>
</reference>
<feature type="domain" description="Polymerase/histidinol phosphatase N-terminal" evidence="1">
    <location>
        <begin position="14"/>
        <end position="77"/>
    </location>
</feature>
<dbReference type="HOGENOM" id="CLU_072983_0_0_7"/>
<dbReference type="InterPro" id="IPR052018">
    <property type="entry name" value="PHP_domain"/>
</dbReference>
<gene>
    <name evidence="2" type="ordered locus">Desac_1649</name>
</gene>
<dbReference type="EMBL" id="CP002629">
    <property type="protein sequence ID" value="AEB09497.1"/>
    <property type="molecule type" value="Genomic_DNA"/>
</dbReference>
<dbReference type="Pfam" id="PF02811">
    <property type="entry name" value="PHP"/>
    <property type="match status" value="1"/>
</dbReference>
<dbReference type="InterPro" id="IPR003141">
    <property type="entry name" value="Pol/His_phosphatase_N"/>
</dbReference>
<reference evidence="3" key="2">
    <citation type="submission" date="2011-03" db="EMBL/GenBank/DDBJ databases">
        <title>The complete genome of Desulfobacca acetoxidans DSM 11109.</title>
        <authorList>
            <consortium name="US DOE Joint Genome Institute (JGI-PGF)"/>
            <person name="Lucas S."/>
            <person name="Copeland A."/>
            <person name="Lapidus A."/>
            <person name="Bruce D."/>
            <person name="Goodwin L."/>
            <person name="Pitluck S."/>
            <person name="Peters L."/>
            <person name="Kyrpides N."/>
            <person name="Mavromatis K."/>
            <person name="Ivanova N."/>
            <person name="Ovchinnikova G."/>
            <person name="Teshima H."/>
            <person name="Detter J.C."/>
            <person name="Han C."/>
            <person name="Land M."/>
            <person name="Hauser L."/>
            <person name="Markowitz V."/>
            <person name="Cheng J.-F."/>
            <person name="Hugenholtz P."/>
            <person name="Woyke T."/>
            <person name="Wu D."/>
            <person name="Spring S."/>
            <person name="Schueler E."/>
            <person name="Brambilla E."/>
            <person name="Klenk H.-P."/>
            <person name="Eisen J.A."/>
        </authorList>
    </citation>
    <scope>NUCLEOTIDE SEQUENCE [LARGE SCALE GENOMIC DNA]</scope>
    <source>
        <strain evidence="3">ATCC 700848 / DSM 11109 / ASRB2</strain>
    </source>
</reference>
<dbReference type="KEGG" id="dao:Desac_1649"/>
<dbReference type="Proteomes" id="UP000000483">
    <property type="component" value="Chromosome"/>
</dbReference>
<proteinExistence type="predicted"/>
<dbReference type="CDD" id="cd07432">
    <property type="entry name" value="PHP_HisPPase"/>
    <property type="match status" value="1"/>
</dbReference>
<keyword evidence="3" id="KW-1185">Reference proteome</keyword>
<dbReference type="eggNOG" id="COG0613">
    <property type="taxonomic scope" value="Bacteria"/>
</dbReference>
<dbReference type="InterPro" id="IPR016195">
    <property type="entry name" value="Pol/histidinol_Pase-like"/>
</dbReference>
<organism evidence="2 3">
    <name type="scientific">Desulfobacca acetoxidans (strain ATCC 700848 / DSM 11109 / ASRB2)</name>
    <dbReference type="NCBI Taxonomy" id="880072"/>
    <lineage>
        <taxon>Bacteria</taxon>
        <taxon>Pseudomonadati</taxon>
        <taxon>Thermodesulfobacteriota</taxon>
        <taxon>Desulfobaccia</taxon>
        <taxon>Desulfobaccales</taxon>
        <taxon>Desulfobaccaceae</taxon>
        <taxon>Desulfobacca</taxon>
    </lineage>
</organism>
<evidence type="ECO:0000313" key="2">
    <source>
        <dbReference type="EMBL" id="AEB09497.1"/>
    </source>
</evidence>
<name>F2NJI5_DESAR</name>
<dbReference type="SMART" id="SM00481">
    <property type="entry name" value="POLIIIAc"/>
    <property type="match status" value="1"/>
</dbReference>
<dbReference type="STRING" id="880072.Desac_1649"/>
<dbReference type="SUPFAM" id="SSF89550">
    <property type="entry name" value="PHP domain-like"/>
    <property type="match status" value="1"/>
</dbReference>
<evidence type="ECO:0000313" key="3">
    <source>
        <dbReference type="Proteomes" id="UP000000483"/>
    </source>
</evidence>
<protein>
    <submittedName>
        <fullName evidence="2">PHP domain protein</fullName>
    </submittedName>
</protein>
<dbReference type="OrthoDB" id="9775360at2"/>
<dbReference type="InterPro" id="IPR004013">
    <property type="entry name" value="PHP_dom"/>
</dbReference>
<accession>F2NJI5</accession>
<dbReference type="GO" id="GO:0004534">
    <property type="term" value="F:5'-3' RNA exonuclease activity"/>
    <property type="evidence" value="ECO:0007669"/>
    <property type="project" value="TreeGrafter"/>
</dbReference>
<dbReference type="RefSeq" id="WP_013706607.1">
    <property type="nucleotide sequence ID" value="NC_015388.1"/>
</dbReference>
<dbReference type="AlphaFoldDB" id="F2NJI5"/>
<dbReference type="Pfam" id="PF13263">
    <property type="entry name" value="PHP_C"/>
    <property type="match status" value="1"/>
</dbReference>
<evidence type="ECO:0000259" key="1">
    <source>
        <dbReference type="SMART" id="SM00481"/>
    </source>
</evidence>
<dbReference type="PANTHER" id="PTHR42924:SF3">
    <property type="entry name" value="POLYMERASE_HISTIDINOL PHOSPHATASE N-TERMINAL DOMAIN-CONTAINING PROTEIN"/>
    <property type="match status" value="1"/>
</dbReference>